<keyword evidence="3 9" id="KW-1134">Transmembrane beta strand</keyword>
<dbReference type="Proteomes" id="UP000267049">
    <property type="component" value="Unassembled WGS sequence"/>
</dbReference>
<feature type="domain" description="TonB-dependent receptor plug" evidence="14">
    <location>
        <begin position="48"/>
        <end position="164"/>
    </location>
</feature>
<comment type="caution">
    <text evidence="15">The sequence shown here is derived from an EMBL/GenBank/DDBJ whole genome shotgun (WGS) entry which is preliminary data.</text>
</comment>
<reference evidence="15 16" key="1">
    <citation type="submission" date="2018-11" db="EMBL/GenBank/DDBJ databases">
        <title>Lysobacter cryohumiis sp. nov., isolated from soil in the Tianshan Mountains, Xinjiang, China.</title>
        <authorList>
            <person name="Luo Y."/>
            <person name="Sheng H."/>
        </authorList>
    </citation>
    <scope>NUCLEOTIDE SEQUENCE [LARGE SCALE GENOMIC DNA]</scope>
    <source>
        <strain evidence="15 16">ZS60</strain>
    </source>
</reference>
<proteinExistence type="inferred from homology"/>
<feature type="domain" description="TonB-dependent receptor-like beta-barrel" evidence="13">
    <location>
        <begin position="375"/>
        <end position="866"/>
    </location>
</feature>
<dbReference type="Pfam" id="PF07715">
    <property type="entry name" value="Plug"/>
    <property type="match status" value="1"/>
</dbReference>
<keyword evidence="4 9" id="KW-0812">Transmembrane</keyword>
<evidence type="ECO:0000256" key="10">
    <source>
        <dbReference type="PROSITE-ProRule" id="PRU10143"/>
    </source>
</evidence>
<evidence type="ECO:0000313" key="15">
    <source>
        <dbReference type="EMBL" id="RNF85481.1"/>
    </source>
</evidence>
<dbReference type="PROSITE" id="PS00430">
    <property type="entry name" value="TONB_DEPENDENT_REC_1"/>
    <property type="match status" value="1"/>
</dbReference>
<keyword evidence="16" id="KW-1185">Reference proteome</keyword>
<keyword evidence="5 12" id="KW-0732">Signal</keyword>
<evidence type="ECO:0000256" key="8">
    <source>
        <dbReference type="ARBA" id="ARBA00023237"/>
    </source>
</evidence>
<dbReference type="PROSITE" id="PS52016">
    <property type="entry name" value="TONB_DEPENDENT_REC_3"/>
    <property type="match status" value="1"/>
</dbReference>
<dbReference type="GO" id="GO:0009279">
    <property type="term" value="C:cell outer membrane"/>
    <property type="evidence" value="ECO:0007669"/>
    <property type="project" value="UniProtKB-SubCell"/>
</dbReference>
<dbReference type="InterPro" id="IPR000531">
    <property type="entry name" value="Beta-barrel_TonB"/>
</dbReference>
<dbReference type="InterPro" id="IPR010916">
    <property type="entry name" value="TonB_box_CS"/>
</dbReference>
<keyword evidence="7 9" id="KW-0472">Membrane</keyword>
<keyword evidence="15" id="KW-0675">Receptor</keyword>
<feature type="signal peptide" evidence="12">
    <location>
        <begin position="1"/>
        <end position="15"/>
    </location>
</feature>
<sequence>MLAALVMPVAGVAFAQDAPQSAPADASAQQDLDTVVVTGSRIKRVDIEGPSPVTVITADQIEKQGFSTVYDALNTLSQFTGSVQNELTQSGFTPNASFLNLRGLGPGYQLVLINGRRAADYPLPYNGQSNAVNLANIPAAAIERIEVLSGGASAIYGSDAVAGVVNIIMKTNYDGNLLTVRGGTSSRGGGDTGRVQWVGGTGGDNWNLTYAFEYLAREAIFASQREFMDSYRDDPLQGPPVEGIRVRDRLQPPRTPNRIWPVDAAETCSKFADFETFTLPNNLGTGCGYYGFPATQQIRNSDDTISGYLYGTLDFTDNLQGMAQLSFSDSKAKIASSTQFWQSPLYVDQQYGTIVDAQRIFTPSEVGGLGAQQTRVNEKAFDLAFGLRGTVFNGRFDWDATVSHAEYRVDSKQPRFLASAINDYFLGEQLGVVSGRPVYDLNEERYFSPLSPDVFQSLITTVNTEAESKVDQASFVFSGDLFELPAGPLGMAATVEAARQQYDLVPDPRIHPDVAEIYNLTGTGGGGERNRYAAGVEFSIPVFSTLKANLAGRYDKYDDATDVDDAVTMSAGLEWRPIDSLLFRGNYATSFRAPDMHYVFADESGFFQTVTDEYGCRQAGIDPTDTACTGSSTYTYSVFGTRSGNPDLEEEEGKSWSAGVVWDATDSLSMSVDWYKIRLEKQVSDISSSYLLRNEADCRLGRERDGTPVDSSSAACQKWLSMVDRVPSGPDQGDIDAIRRNPINQSSIETSGIDAKVAYELDTDRHGNFRATLAWTHVLKLEEQEFEGEPIVNTRDHLSYFNFRSRVNWQLDWERDDWAVSLYGYRWGSLPNWEETGRIGSYVIWNAGVRKEITDKASISVAVNNVFDKLHPEDNSFNTYPYFWRAYSPIGREIFVQLDYKFN</sequence>
<evidence type="ECO:0000259" key="14">
    <source>
        <dbReference type="Pfam" id="PF07715"/>
    </source>
</evidence>
<feature type="chain" id="PRO_5018046756" evidence="12">
    <location>
        <begin position="16"/>
        <end position="903"/>
    </location>
</feature>
<evidence type="ECO:0000256" key="2">
    <source>
        <dbReference type="ARBA" id="ARBA00022448"/>
    </source>
</evidence>
<dbReference type="EMBL" id="RIBS01000002">
    <property type="protein sequence ID" value="RNF85481.1"/>
    <property type="molecule type" value="Genomic_DNA"/>
</dbReference>
<evidence type="ECO:0000256" key="7">
    <source>
        <dbReference type="ARBA" id="ARBA00023136"/>
    </source>
</evidence>
<organism evidence="15 16">
    <name type="scientific">Montanilutibacter psychrotolerans</name>
    <dbReference type="NCBI Taxonomy" id="1327343"/>
    <lineage>
        <taxon>Bacteria</taxon>
        <taxon>Pseudomonadati</taxon>
        <taxon>Pseudomonadota</taxon>
        <taxon>Gammaproteobacteria</taxon>
        <taxon>Lysobacterales</taxon>
        <taxon>Lysobacteraceae</taxon>
        <taxon>Montanilutibacter</taxon>
    </lineage>
</organism>
<dbReference type="PANTHER" id="PTHR47234:SF1">
    <property type="entry name" value="TONB-DEPENDENT RECEPTOR"/>
    <property type="match status" value="1"/>
</dbReference>
<dbReference type="InterPro" id="IPR037066">
    <property type="entry name" value="Plug_dom_sf"/>
</dbReference>
<dbReference type="InterPro" id="IPR036942">
    <property type="entry name" value="Beta-barrel_TonB_sf"/>
</dbReference>
<evidence type="ECO:0000259" key="13">
    <source>
        <dbReference type="Pfam" id="PF00593"/>
    </source>
</evidence>
<evidence type="ECO:0000256" key="12">
    <source>
        <dbReference type="SAM" id="SignalP"/>
    </source>
</evidence>
<dbReference type="Gene3D" id="2.40.170.20">
    <property type="entry name" value="TonB-dependent receptor, beta-barrel domain"/>
    <property type="match status" value="1"/>
</dbReference>
<protein>
    <submittedName>
        <fullName evidence="15">TonB-dependent receptor</fullName>
    </submittedName>
</protein>
<keyword evidence="2 9" id="KW-0813">Transport</keyword>
<comment type="subcellular location">
    <subcellularLocation>
        <location evidence="1 9">Cell outer membrane</location>
        <topology evidence="1 9">Multi-pass membrane protein</topology>
    </subcellularLocation>
</comment>
<name>A0A3M8SVX2_9GAMM</name>
<dbReference type="Pfam" id="PF00593">
    <property type="entry name" value="TonB_dep_Rec_b-barrel"/>
    <property type="match status" value="1"/>
</dbReference>
<keyword evidence="8 9" id="KW-0998">Cell outer membrane</keyword>
<accession>A0A3M8SVX2</accession>
<feature type="short sequence motif" description="TonB box" evidence="10">
    <location>
        <begin position="34"/>
        <end position="40"/>
    </location>
</feature>
<evidence type="ECO:0000256" key="5">
    <source>
        <dbReference type="ARBA" id="ARBA00022729"/>
    </source>
</evidence>
<dbReference type="InterPro" id="IPR039426">
    <property type="entry name" value="TonB-dep_rcpt-like"/>
</dbReference>
<dbReference type="AlphaFoldDB" id="A0A3M8SVX2"/>
<evidence type="ECO:0000256" key="4">
    <source>
        <dbReference type="ARBA" id="ARBA00022692"/>
    </source>
</evidence>
<evidence type="ECO:0000256" key="3">
    <source>
        <dbReference type="ARBA" id="ARBA00022452"/>
    </source>
</evidence>
<gene>
    <name evidence="15" type="ORF">EER27_05105</name>
</gene>
<comment type="similarity">
    <text evidence="9 11">Belongs to the TonB-dependent receptor family.</text>
</comment>
<dbReference type="Gene3D" id="2.170.130.10">
    <property type="entry name" value="TonB-dependent receptor, plug domain"/>
    <property type="match status" value="1"/>
</dbReference>
<evidence type="ECO:0000256" key="11">
    <source>
        <dbReference type="RuleBase" id="RU003357"/>
    </source>
</evidence>
<dbReference type="OrthoDB" id="6276154at2"/>
<evidence type="ECO:0000256" key="9">
    <source>
        <dbReference type="PROSITE-ProRule" id="PRU01360"/>
    </source>
</evidence>
<evidence type="ECO:0000256" key="6">
    <source>
        <dbReference type="ARBA" id="ARBA00023077"/>
    </source>
</evidence>
<keyword evidence="6 10" id="KW-0798">TonB box</keyword>
<evidence type="ECO:0000313" key="16">
    <source>
        <dbReference type="Proteomes" id="UP000267049"/>
    </source>
</evidence>
<dbReference type="PANTHER" id="PTHR47234">
    <property type="match status" value="1"/>
</dbReference>
<dbReference type="SUPFAM" id="SSF56935">
    <property type="entry name" value="Porins"/>
    <property type="match status" value="1"/>
</dbReference>
<dbReference type="InterPro" id="IPR012910">
    <property type="entry name" value="Plug_dom"/>
</dbReference>
<evidence type="ECO:0000256" key="1">
    <source>
        <dbReference type="ARBA" id="ARBA00004571"/>
    </source>
</evidence>